<evidence type="ECO:0000256" key="1">
    <source>
        <dbReference type="ARBA" id="ARBA00023002"/>
    </source>
</evidence>
<dbReference type="OrthoDB" id="8671611at2"/>
<gene>
    <name evidence="3" type="ORF">FNH08_01065</name>
</gene>
<dbReference type="GO" id="GO:0004497">
    <property type="term" value="F:monooxygenase activity"/>
    <property type="evidence" value="ECO:0007669"/>
    <property type="project" value="TreeGrafter"/>
</dbReference>
<reference evidence="3 4" key="1">
    <citation type="submission" date="2019-07" db="EMBL/GenBank/DDBJ databases">
        <title>New species of Amycolatopsis and Streptomyces.</title>
        <authorList>
            <person name="Duangmal K."/>
            <person name="Teo W.F.A."/>
            <person name="Lipun K."/>
        </authorList>
    </citation>
    <scope>NUCLEOTIDE SEQUENCE [LARGE SCALE GENOMIC DNA]</scope>
    <source>
        <strain evidence="3 4">NBRC 106415</strain>
    </source>
</reference>
<sequence length="482" mass="53776">MKFRLLEELDESIRDSLADNRFYGRQSWVTPARAASGDRIHDAVVVGAGQNGLSLAYNLRLRGVRRIKVLDAQPEDRTGPWSSFARMPRLRTPKALPGPDCDNPLLRFKTWFCAAYSEAEYATFDFIPLPYWREYLSWYRRVLEIETVNGTRVDDITWDASDQCLSVHTAGPEGRERFLARRVCLATGITGSGRWSVPEELTRNLPVGTYHCAWEDIPWDTLADRDVVVIGAGASGFDNAGRAVEAGCRSATVIGRSAFPKRDVYFELWRGRDDSEDVPEGRGTRAADLLEPLLAYHPRLADADRLQLVTALFEHGRSPANPEYLSRVRHLDRIRVLEGWPIESLSHDPATGRIQVTGQNGELSADAVIFATGPQIGLEHREELRSLTDRILTWGDRIPAGSDAPADLCGYPKLSPFFQLQSKDGDDTDLSRVYCLSDIIHNTVGIQSSRHVVTTVADHVAASLYAEQFDDHIAFINGIVTA</sequence>
<dbReference type="InterPro" id="IPR050982">
    <property type="entry name" value="Auxin_biosynth/cation_transpt"/>
</dbReference>
<dbReference type="Proteomes" id="UP000400924">
    <property type="component" value="Unassembled WGS sequence"/>
</dbReference>
<accession>A0A5N8X8L2</accession>
<dbReference type="RefSeq" id="WP_152769313.1">
    <property type="nucleotide sequence ID" value="NZ_VJZC01000003.1"/>
</dbReference>
<dbReference type="AlphaFoldDB" id="A0A5N8X8L2"/>
<dbReference type="GO" id="GO:0050660">
    <property type="term" value="F:flavin adenine dinucleotide binding"/>
    <property type="evidence" value="ECO:0007669"/>
    <property type="project" value="TreeGrafter"/>
</dbReference>
<dbReference type="SUPFAM" id="SSF51905">
    <property type="entry name" value="FAD/NAD(P)-binding domain"/>
    <property type="match status" value="1"/>
</dbReference>
<proteinExistence type="predicted"/>
<evidence type="ECO:0000259" key="2">
    <source>
        <dbReference type="Pfam" id="PF13454"/>
    </source>
</evidence>
<dbReference type="Pfam" id="PF13454">
    <property type="entry name" value="NAD_binding_9"/>
    <property type="match status" value="1"/>
</dbReference>
<feature type="domain" description="FAD-dependent urate hydroxylase HpyO/Asp monooxygenase CreE-like FAD/NAD(P)-binding" evidence="2">
    <location>
        <begin position="44"/>
        <end position="189"/>
    </location>
</feature>
<evidence type="ECO:0000313" key="4">
    <source>
        <dbReference type="Proteomes" id="UP000400924"/>
    </source>
</evidence>
<keyword evidence="4" id="KW-1185">Reference proteome</keyword>
<evidence type="ECO:0000313" key="3">
    <source>
        <dbReference type="EMBL" id="MPY55830.1"/>
    </source>
</evidence>
<dbReference type="EMBL" id="VJZC01000003">
    <property type="protein sequence ID" value="MPY55830.1"/>
    <property type="molecule type" value="Genomic_DNA"/>
</dbReference>
<dbReference type="PANTHER" id="PTHR43539">
    <property type="entry name" value="FLAVIN-BINDING MONOOXYGENASE-LIKE PROTEIN (AFU_ORTHOLOGUE AFUA_4G09220)"/>
    <property type="match status" value="1"/>
</dbReference>
<protein>
    <submittedName>
        <fullName evidence="3">NAD(P)/FAD-dependent oxidoreductase</fullName>
    </submittedName>
</protein>
<name>A0A5N8X8L2_9ACTN</name>
<dbReference type="Gene3D" id="3.50.50.60">
    <property type="entry name" value="FAD/NAD(P)-binding domain"/>
    <property type="match status" value="1"/>
</dbReference>
<keyword evidence="1" id="KW-0560">Oxidoreductase</keyword>
<organism evidence="3 4">
    <name type="scientific">Streptomyces spongiae</name>
    <dbReference type="NCBI Taxonomy" id="565072"/>
    <lineage>
        <taxon>Bacteria</taxon>
        <taxon>Bacillati</taxon>
        <taxon>Actinomycetota</taxon>
        <taxon>Actinomycetes</taxon>
        <taxon>Kitasatosporales</taxon>
        <taxon>Streptomycetaceae</taxon>
        <taxon>Streptomyces</taxon>
    </lineage>
</organism>
<dbReference type="InterPro" id="IPR038732">
    <property type="entry name" value="HpyO/CreE_NAD-binding"/>
</dbReference>
<comment type="caution">
    <text evidence="3">The sequence shown here is derived from an EMBL/GenBank/DDBJ whole genome shotgun (WGS) entry which is preliminary data.</text>
</comment>
<dbReference type="PRINTS" id="PR00411">
    <property type="entry name" value="PNDRDTASEI"/>
</dbReference>
<dbReference type="PANTHER" id="PTHR43539:SF91">
    <property type="entry name" value="FAD-DEPENDENT URATE HYDROXYLASE"/>
    <property type="match status" value="1"/>
</dbReference>
<dbReference type="InterPro" id="IPR036188">
    <property type="entry name" value="FAD/NAD-bd_sf"/>
</dbReference>